<name>A0ABW2QL55_9BURK</name>
<dbReference type="InterPro" id="IPR003673">
    <property type="entry name" value="CoA-Trfase_fam_III"/>
</dbReference>
<protein>
    <submittedName>
        <fullName evidence="2">CaiB/BaiF CoA transferase family protein</fullName>
    </submittedName>
</protein>
<dbReference type="InterPro" id="IPR023606">
    <property type="entry name" value="CoA-Trfase_III_dom_1_sf"/>
</dbReference>
<dbReference type="InterPro" id="IPR050483">
    <property type="entry name" value="CoA-transferase_III_domain"/>
</dbReference>
<proteinExistence type="predicted"/>
<evidence type="ECO:0000313" key="3">
    <source>
        <dbReference type="Proteomes" id="UP001596501"/>
    </source>
</evidence>
<dbReference type="PANTHER" id="PTHR48207">
    <property type="entry name" value="SUCCINATE--HYDROXYMETHYLGLUTARATE COA-TRANSFERASE"/>
    <property type="match status" value="1"/>
</dbReference>
<accession>A0ABW2QL55</accession>
<dbReference type="Proteomes" id="UP001596501">
    <property type="component" value="Unassembled WGS sequence"/>
</dbReference>
<dbReference type="PANTHER" id="PTHR48207:SF3">
    <property type="entry name" value="SUCCINATE--HYDROXYMETHYLGLUTARATE COA-TRANSFERASE"/>
    <property type="match status" value="1"/>
</dbReference>
<dbReference type="GO" id="GO:0016740">
    <property type="term" value="F:transferase activity"/>
    <property type="evidence" value="ECO:0007669"/>
    <property type="project" value="UniProtKB-KW"/>
</dbReference>
<sequence>MTAVLEGVRVLDLTRVIAGPWCTQILADLGADVIKIEKPDGGDDTRRVGPFVGDPQRGDSAFFLGANRGKRSVTVDISQPEGQALLHELLGQCDVLVENFKVGDLRRYGLDHASLCQRHPGLIYCSVTGFGQDGPYATRPAYDSVLQAMCGLMSTCGHPDDAPGGGPVRAGAPIADIFSGLYAAIAVLAALMHKRSTGQGQFIDLAMVDATTAVMGHLALGYLMTGEVPQRQGNNNPITAPSEVFRASDGYFSMSAGNNGQFAALLEVLGLSATLAHDPRFVSNIERIKHRQALHALLEAVTLTRPVAEWIERLSARTVPCAAINDMRQVFADPQVRHRDLRLDVPHGSGQTVPTLRSPLRMSATTIRHGTPPMLGEHTDAVLGELLGLSAERLQALRESHVTTASLVANGR</sequence>
<organism evidence="2 3">
    <name type="scientific">Hydrogenophaga atypica</name>
    <dbReference type="NCBI Taxonomy" id="249409"/>
    <lineage>
        <taxon>Bacteria</taxon>
        <taxon>Pseudomonadati</taxon>
        <taxon>Pseudomonadota</taxon>
        <taxon>Betaproteobacteria</taxon>
        <taxon>Burkholderiales</taxon>
        <taxon>Comamonadaceae</taxon>
        <taxon>Hydrogenophaga</taxon>
    </lineage>
</organism>
<dbReference type="RefSeq" id="WP_382223012.1">
    <property type="nucleotide sequence ID" value="NZ_JBHTCA010000006.1"/>
</dbReference>
<dbReference type="Pfam" id="PF02515">
    <property type="entry name" value="CoA_transf_3"/>
    <property type="match status" value="1"/>
</dbReference>
<keyword evidence="3" id="KW-1185">Reference proteome</keyword>
<reference evidence="3" key="1">
    <citation type="journal article" date="2019" name="Int. J. Syst. Evol. Microbiol.">
        <title>The Global Catalogue of Microorganisms (GCM) 10K type strain sequencing project: providing services to taxonomists for standard genome sequencing and annotation.</title>
        <authorList>
            <consortium name="The Broad Institute Genomics Platform"/>
            <consortium name="The Broad Institute Genome Sequencing Center for Infectious Disease"/>
            <person name="Wu L."/>
            <person name="Ma J."/>
        </authorList>
    </citation>
    <scope>NUCLEOTIDE SEQUENCE [LARGE SCALE GENOMIC DNA]</scope>
    <source>
        <strain evidence="3">CGMCC 1.12371</strain>
    </source>
</reference>
<dbReference type="EMBL" id="JBHTCA010000006">
    <property type="protein sequence ID" value="MFC7409382.1"/>
    <property type="molecule type" value="Genomic_DNA"/>
</dbReference>
<dbReference type="SUPFAM" id="SSF89796">
    <property type="entry name" value="CoA-transferase family III (CaiB/BaiF)"/>
    <property type="match status" value="1"/>
</dbReference>
<dbReference type="Gene3D" id="3.40.50.10540">
    <property type="entry name" value="Crotonobetainyl-coa:carnitine coa-transferase, domain 1"/>
    <property type="match status" value="1"/>
</dbReference>
<dbReference type="InterPro" id="IPR044855">
    <property type="entry name" value="CoA-Trfase_III_dom3_sf"/>
</dbReference>
<keyword evidence="1 2" id="KW-0808">Transferase</keyword>
<evidence type="ECO:0000313" key="2">
    <source>
        <dbReference type="EMBL" id="MFC7409382.1"/>
    </source>
</evidence>
<evidence type="ECO:0000256" key="1">
    <source>
        <dbReference type="ARBA" id="ARBA00022679"/>
    </source>
</evidence>
<gene>
    <name evidence="2" type="ORF">ACFQPB_10970</name>
</gene>
<dbReference type="Gene3D" id="3.30.1540.10">
    <property type="entry name" value="formyl-coa transferase, domain 3"/>
    <property type="match status" value="1"/>
</dbReference>
<comment type="caution">
    <text evidence="2">The sequence shown here is derived from an EMBL/GenBank/DDBJ whole genome shotgun (WGS) entry which is preliminary data.</text>
</comment>